<evidence type="ECO:0000313" key="3">
    <source>
        <dbReference type="Proteomes" id="UP000759537"/>
    </source>
</evidence>
<dbReference type="OrthoDB" id="3264201at2759"/>
<feature type="compositionally biased region" description="Low complexity" evidence="1">
    <location>
        <begin position="168"/>
        <end position="182"/>
    </location>
</feature>
<feature type="region of interest" description="Disordered" evidence="1">
    <location>
        <begin position="167"/>
        <end position="190"/>
    </location>
</feature>
<dbReference type="EMBL" id="WHVB01000002">
    <property type="protein sequence ID" value="KAF8485874.1"/>
    <property type="molecule type" value="Genomic_DNA"/>
</dbReference>
<gene>
    <name evidence="2" type="ORF">DFH94DRAFT_158493</name>
</gene>
<dbReference type="Proteomes" id="UP000759537">
    <property type="component" value="Unassembled WGS sequence"/>
</dbReference>
<evidence type="ECO:0000256" key="1">
    <source>
        <dbReference type="SAM" id="MobiDB-lite"/>
    </source>
</evidence>
<reference evidence="2" key="1">
    <citation type="submission" date="2019-10" db="EMBL/GenBank/DDBJ databases">
        <authorList>
            <consortium name="DOE Joint Genome Institute"/>
            <person name="Kuo A."/>
            <person name="Miyauchi S."/>
            <person name="Kiss E."/>
            <person name="Drula E."/>
            <person name="Kohler A."/>
            <person name="Sanchez-Garcia M."/>
            <person name="Andreopoulos B."/>
            <person name="Barry K.W."/>
            <person name="Bonito G."/>
            <person name="Buee M."/>
            <person name="Carver A."/>
            <person name="Chen C."/>
            <person name="Cichocki N."/>
            <person name="Clum A."/>
            <person name="Culley D."/>
            <person name="Crous P.W."/>
            <person name="Fauchery L."/>
            <person name="Girlanda M."/>
            <person name="Hayes R."/>
            <person name="Keri Z."/>
            <person name="LaButti K."/>
            <person name="Lipzen A."/>
            <person name="Lombard V."/>
            <person name="Magnuson J."/>
            <person name="Maillard F."/>
            <person name="Morin E."/>
            <person name="Murat C."/>
            <person name="Nolan M."/>
            <person name="Ohm R."/>
            <person name="Pangilinan J."/>
            <person name="Pereira M."/>
            <person name="Perotto S."/>
            <person name="Peter M."/>
            <person name="Riley R."/>
            <person name="Sitrit Y."/>
            <person name="Stielow B."/>
            <person name="Szollosi G."/>
            <person name="Zifcakova L."/>
            <person name="Stursova M."/>
            <person name="Spatafora J.W."/>
            <person name="Tedersoo L."/>
            <person name="Vaario L.-M."/>
            <person name="Yamada A."/>
            <person name="Yan M."/>
            <person name="Wang P."/>
            <person name="Xu J."/>
            <person name="Bruns T."/>
            <person name="Baldrian P."/>
            <person name="Vilgalys R."/>
            <person name="Henrissat B."/>
            <person name="Grigoriev I.V."/>
            <person name="Hibbett D."/>
            <person name="Nagy L.G."/>
            <person name="Martin F.M."/>
        </authorList>
    </citation>
    <scope>NUCLEOTIDE SEQUENCE</scope>
    <source>
        <strain evidence="2">Prilba</strain>
    </source>
</reference>
<protein>
    <submittedName>
        <fullName evidence="2">Uncharacterized protein</fullName>
    </submittedName>
</protein>
<name>A0A9P5N423_9AGAM</name>
<organism evidence="2 3">
    <name type="scientific">Russula ochroleuca</name>
    <dbReference type="NCBI Taxonomy" id="152965"/>
    <lineage>
        <taxon>Eukaryota</taxon>
        <taxon>Fungi</taxon>
        <taxon>Dikarya</taxon>
        <taxon>Basidiomycota</taxon>
        <taxon>Agaricomycotina</taxon>
        <taxon>Agaricomycetes</taxon>
        <taxon>Russulales</taxon>
        <taxon>Russulaceae</taxon>
        <taxon>Russula</taxon>
    </lineage>
</organism>
<comment type="caution">
    <text evidence="2">The sequence shown here is derived from an EMBL/GenBank/DDBJ whole genome shotgun (WGS) entry which is preliminary data.</text>
</comment>
<sequence length="264" mass="28705">MPHLRKISSSSLTGLAVLEPDVPSGAFSGMILHLEWNGVRFQACALETEAVYNPKLSALQTVLRLKIINGPEISSLDIQAWIRETKAPVVPLRGIDGMDNRHFGQLVAALRNGHTYAVAEWKDQGKTKERVLLAPLNEGLICAAFVDDGIPKRPTQQPQRPIRVLKRQPGPQQAHVQAQQDQLSVSQDDMDVDGDEGGWLPAAGAAGSLARSSDRFGYTHAIVLDTGGDTGGTARRVGEFATSRPGANLEPWNDLYDKFLDLNL</sequence>
<dbReference type="AlphaFoldDB" id="A0A9P5N423"/>
<accession>A0A9P5N423</accession>
<keyword evidence="3" id="KW-1185">Reference proteome</keyword>
<reference evidence="2" key="2">
    <citation type="journal article" date="2020" name="Nat. Commun.">
        <title>Large-scale genome sequencing of mycorrhizal fungi provides insights into the early evolution of symbiotic traits.</title>
        <authorList>
            <person name="Miyauchi S."/>
            <person name="Kiss E."/>
            <person name="Kuo A."/>
            <person name="Drula E."/>
            <person name="Kohler A."/>
            <person name="Sanchez-Garcia M."/>
            <person name="Morin E."/>
            <person name="Andreopoulos B."/>
            <person name="Barry K.W."/>
            <person name="Bonito G."/>
            <person name="Buee M."/>
            <person name="Carver A."/>
            <person name="Chen C."/>
            <person name="Cichocki N."/>
            <person name="Clum A."/>
            <person name="Culley D."/>
            <person name="Crous P.W."/>
            <person name="Fauchery L."/>
            <person name="Girlanda M."/>
            <person name="Hayes R.D."/>
            <person name="Keri Z."/>
            <person name="LaButti K."/>
            <person name="Lipzen A."/>
            <person name="Lombard V."/>
            <person name="Magnuson J."/>
            <person name="Maillard F."/>
            <person name="Murat C."/>
            <person name="Nolan M."/>
            <person name="Ohm R.A."/>
            <person name="Pangilinan J."/>
            <person name="Pereira M.F."/>
            <person name="Perotto S."/>
            <person name="Peter M."/>
            <person name="Pfister S."/>
            <person name="Riley R."/>
            <person name="Sitrit Y."/>
            <person name="Stielow J.B."/>
            <person name="Szollosi G."/>
            <person name="Zifcakova L."/>
            <person name="Stursova M."/>
            <person name="Spatafora J.W."/>
            <person name="Tedersoo L."/>
            <person name="Vaario L.M."/>
            <person name="Yamada A."/>
            <person name="Yan M."/>
            <person name="Wang P."/>
            <person name="Xu J."/>
            <person name="Bruns T."/>
            <person name="Baldrian P."/>
            <person name="Vilgalys R."/>
            <person name="Dunand C."/>
            <person name="Henrissat B."/>
            <person name="Grigoriev I.V."/>
            <person name="Hibbett D."/>
            <person name="Nagy L.G."/>
            <person name="Martin F.M."/>
        </authorList>
    </citation>
    <scope>NUCLEOTIDE SEQUENCE</scope>
    <source>
        <strain evidence="2">Prilba</strain>
    </source>
</reference>
<evidence type="ECO:0000313" key="2">
    <source>
        <dbReference type="EMBL" id="KAF8485874.1"/>
    </source>
</evidence>
<proteinExistence type="predicted"/>